<dbReference type="GO" id="GO:0003712">
    <property type="term" value="F:transcription coregulator activity"/>
    <property type="evidence" value="ECO:0007669"/>
    <property type="project" value="InterPro"/>
</dbReference>
<dbReference type="InterPro" id="IPR019403">
    <property type="entry name" value="Mediator_Med19_met"/>
</dbReference>
<comment type="similarity">
    <text evidence="2 6">Belongs to the Mediator complex subunit 19 family.</text>
</comment>
<dbReference type="GO" id="GO:0045944">
    <property type="term" value="P:positive regulation of transcription by RNA polymerase II"/>
    <property type="evidence" value="ECO:0007669"/>
    <property type="project" value="TreeGrafter"/>
</dbReference>
<name>A0A0K2TVF9_LEPSM</name>
<evidence type="ECO:0000256" key="5">
    <source>
        <dbReference type="ARBA" id="ARBA00023242"/>
    </source>
</evidence>
<evidence type="ECO:0000256" key="6">
    <source>
        <dbReference type="RuleBase" id="RU364151"/>
    </source>
</evidence>
<dbReference type="AlphaFoldDB" id="A0A0K2TVF9"/>
<keyword evidence="6" id="KW-0010">Activator</keyword>
<reference evidence="8" key="1">
    <citation type="submission" date="2014-05" db="EMBL/GenBank/DDBJ databases">
        <authorList>
            <person name="Chronopoulou M."/>
        </authorList>
    </citation>
    <scope>NUCLEOTIDE SEQUENCE</scope>
    <source>
        <tissue evidence="8">Whole organism</tissue>
    </source>
</reference>
<evidence type="ECO:0000256" key="1">
    <source>
        <dbReference type="ARBA" id="ARBA00004123"/>
    </source>
</evidence>
<protein>
    <recommendedName>
        <fullName evidence="6">Mediator of RNA polymerase II transcription subunit 19</fullName>
    </recommendedName>
    <alternativeName>
        <fullName evidence="6">Mediator complex subunit 19</fullName>
    </alternativeName>
</protein>
<comment type="function">
    <text evidence="6">Component of the Mediator complex, a coactivator involved in the regulated transcription of nearly all RNA polymerase II-dependent genes. Mediator functions as a bridge to convey information from gene-specific regulatory proteins to the basal RNA polymerase II transcription machinery. Mediator is recruited to promoters by direct interactions with regulatory proteins and serves as a scaffold for the assembly of a functional preinitiation complex with RNA polymerase II and the general transcription factors.</text>
</comment>
<gene>
    <name evidence="6" type="primary">MED19</name>
</gene>
<keyword evidence="4 6" id="KW-0804">Transcription</keyword>
<keyword evidence="3 6" id="KW-0805">Transcription regulation</keyword>
<dbReference type="GO" id="GO:0016592">
    <property type="term" value="C:mediator complex"/>
    <property type="evidence" value="ECO:0007669"/>
    <property type="project" value="InterPro"/>
</dbReference>
<organism evidence="8">
    <name type="scientific">Lepeophtheirus salmonis</name>
    <name type="common">Salmon louse</name>
    <name type="synonym">Caligus salmonis</name>
    <dbReference type="NCBI Taxonomy" id="72036"/>
    <lineage>
        <taxon>Eukaryota</taxon>
        <taxon>Metazoa</taxon>
        <taxon>Ecdysozoa</taxon>
        <taxon>Arthropoda</taxon>
        <taxon>Crustacea</taxon>
        <taxon>Multicrustacea</taxon>
        <taxon>Hexanauplia</taxon>
        <taxon>Copepoda</taxon>
        <taxon>Siphonostomatoida</taxon>
        <taxon>Caligidae</taxon>
        <taxon>Lepeophtheirus</taxon>
    </lineage>
</organism>
<accession>A0A0K2TVF9</accession>
<evidence type="ECO:0000256" key="2">
    <source>
        <dbReference type="ARBA" id="ARBA00009259"/>
    </source>
</evidence>
<feature type="compositionally biased region" description="Polar residues" evidence="7">
    <location>
        <begin position="1"/>
        <end position="14"/>
    </location>
</feature>
<feature type="region of interest" description="Disordered" evidence="7">
    <location>
        <begin position="158"/>
        <end position="236"/>
    </location>
</feature>
<evidence type="ECO:0000256" key="7">
    <source>
        <dbReference type="SAM" id="MobiDB-lite"/>
    </source>
</evidence>
<feature type="region of interest" description="Disordered" evidence="7">
    <location>
        <begin position="1"/>
        <end position="23"/>
    </location>
</feature>
<dbReference type="PANTHER" id="PTHR22536">
    <property type="entry name" value="LUNG CANCER METASTASIS-RELATED LCMR1 PROTEIN"/>
    <property type="match status" value="1"/>
</dbReference>
<comment type="subcellular location">
    <subcellularLocation>
        <location evidence="1 6">Nucleus</location>
    </subcellularLocation>
</comment>
<keyword evidence="5 6" id="KW-0539">Nucleus</keyword>
<evidence type="ECO:0000313" key="8">
    <source>
        <dbReference type="EMBL" id="CDW29346.1"/>
    </source>
</evidence>
<feature type="compositionally biased region" description="Basic residues" evidence="7">
    <location>
        <begin position="220"/>
        <end position="230"/>
    </location>
</feature>
<dbReference type="Pfam" id="PF10278">
    <property type="entry name" value="Med19"/>
    <property type="match status" value="1"/>
</dbReference>
<feature type="compositionally biased region" description="Gly residues" evidence="7">
    <location>
        <begin position="176"/>
        <end position="189"/>
    </location>
</feature>
<evidence type="ECO:0000256" key="4">
    <source>
        <dbReference type="ARBA" id="ARBA00023163"/>
    </source>
</evidence>
<proteinExistence type="inferred from homology"/>
<evidence type="ECO:0000256" key="3">
    <source>
        <dbReference type="ARBA" id="ARBA00023015"/>
    </source>
</evidence>
<dbReference type="EMBL" id="HACA01011985">
    <property type="protein sequence ID" value="CDW29346.1"/>
    <property type="molecule type" value="Transcribed_RNA"/>
</dbReference>
<dbReference type="OrthoDB" id="10044050at2759"/>
<feature type="compositionally biased region" description="Basic residues" evidence="7">
    <location>
        <begin position="159"/>
        <end position="171"/>
    </location>
</feature>
<dbReference type="PANTHER" id="PTHR22536:SF1">
    <property type="entry name" value="MEDIATOR OF RNA POLYMERASE II TRANSCRIPTION SUBUNIT 19"/>
    <property type="match status" value="1"/>
</dbReference>
<sequence>MMDQYSSPKSTSPARGSRSPIVSGMNIAGSESLKLSIALSGQKPTIIQKGPFYLMKQEHTLSNEITGATNLMASKGLEHSYSKLTAKKMKNSLSSFLQNLPGIVDTPGSQDNSSLRGIIEKPPVCGKELMPLNQLQLAGFRLHPGPLPEQYSCLTQIASKKKQKHKKHKHKTGVETPGGGGGGSVGGGTEVTTGGDVSEERERKREKKHKRHEKDAEDRKKKKKEKKKKKNKDDKD</sequence>
<comment type="subunit">
    <text evidence="6">Component of the Mediator complex.</text>
</comment>